<dbReference type="InterPro" id="IPR004088">
    <property type="entry name" value="KH_dom_type_1"/>
</dbReference>
<evidence type="ECO:0000313" key="5">
    <source>
        <dbReference type="EMBL" id="KAL0994197.1"/>
    </source>
</evidence>
<feature type="region of interest" description="Disordered" evidence="2">
    <location>
        <begin position="382"/>
        <end position="422"/>
    </location>
</feature>
<keyword evidence="3" id="KW-0472">Membrane</keyword>
<reference evidence="5 6" key="1">
    <citation type="submission" date="2024-06" db="EMBL/GenBank/DDBJ databases">
        <authorList>
            <person name="Pan Q."/>
            <person name="Wen M."/>
            <person name="Jouanno E."/>
            <person name="Zahm M."/>
            <person name="Klopp C."/>
            <person name="Cabau C."/>
            <person name="Louis A."/>
            <person name="Berthelot C."/>
            <person name="Parey E."/>
            <person name="Roest Crollius H."/>
            <person name="Montfort J."/>
            <person name="Robinson-Rechavi M."/>
            <person name="Bouchez O."/>
            <person name="Lampietro C."/>
            <person name="Lopez Roques C."/>
            <person name="Donnadieu C."/>
            <person name="Postlethwait J."/>
            <person name="Bobe J."/>
            <person name="Verreycken H."/>
            <person name="Guiguen Y."/>
        </authorList>
    </citation>
    <scope>NUCLEOTIDE SEQUENCE [LARGE SCALE GENOMIC DNA]</scope>
    <source>
        <strain evidence="5">Up_M1</strain>
        <tissue evidence="5">Testis</tissue>
    </source>
</reference>
<organism evidence="5 6">
    <name type="scientific">Umbra pygmaea</name>
    <name type="common">Eastern mudminnow</name>
    <dbReference type="NCBI Taxonomy" id="75934"/>
    <lineage>
        <taxon>Eukaryota</taxon>
        <taxon>Metazoa</taxon>
        <taxon>Chordata</taxon>
        <taxon>Craniata</taxon>
        <taxon>Vertebrata</taxon>
        <taxon>Euteleostomi</taxon>
        <taxon>Actinopterygii</taxon>
        <taxon>Neopterygii</taxon>
        <taxon>Teleostei</taxon>
        <taxon>Protacanthopterygii</taxon>
        <taxon>Esociformes</taxon>
        <taxon>Umbridae</taxon>
        <taxon>Umbra</taxon>
    </lineage>
</organism>
<dbReference type="Gene3D" id="3.30.1370.10">
    <property type="entry name" value="K Homology domain, type 1"/>
    <property type="match status" value="1"/>
</dbReference>
<dbReference type="Gene3D" id="2.40.50.90">
    <property type="match status" value="1"/>
</dbReference>
<dbReference type="InterPro" id="IPR035437">
    <property type="entry name" value="SNase_OB-fold_sf"/>
</dbReference>
<dbReference type="InterPro" id="IPR047367">
    <property type="entry name" value="Tudor_AKAP1"/>
</dbReference>
<dbReference type="SUPFAM" id="SSF54791">
    <property type="entry name" value="Eukaryotic type KH-domain (KH-domain type I)"/>
    <property type="match status" value="1"/>
</dbReference>
<evidence type="ECO:0000259" key="4">
    <source>
        <dbReference type="PROSITE" id="PS50304"/>
    </source>
</evidence>
<dbReference type="Proteomes" id="UP001557470">
    <property type="component" value="Unassembled WGS sequence"/>
</dbReference>
<evidence type="ECO:0000256" key="3">
    <source>
        <dbReference type="SAM" id="Phobius"/>
    </source>
</evidence>
<feature type="compositionally biased region" description="Basic and acidic residues" evidence="2">
    <location>
        <begin position="32"/>
        <end position="48"/>
    </location>
</feature>
<dbReference type="GO" id="GO:0003723">
    <property type="term" value="F:RNA binding"/>
    <property type="evidence" value="ECO:0007669"/>
    <property type="project" value="UniProtKB-UniRule"/>
</dbReference>
<evidence type="ECO:0000313" key="6">
    <source>
        <dbReference type="Proteomes" id="UP001557470"/>
    </source>
</evidence>
<dbReference type="AlphaFoldDB" id="A0ABD0XU59"/>
<keyword evidence="3" id="KW-0812">Transmembrane</keyword>
<dbReference type="InterPro" id="IPR004087">
    <property type="entry name" value="KH_dom"/>
</dbReference>
<dbReference type="Gene3D" id="2.30.30.140">
    <property type="match status" value="1"/>
</dbReference>
<dbReference type="InterPro" id="IPR002999">
    <property type="entry name" value="Tudor"/>
</dbReference>
<comment type="caution">
    <text evidence="5">The sequence shown here is derived from an EMBL/GenBank/DDBJ whole genome shotgun (WGS) entry which is preliminary data.</text>
</comment>
<feature type="region of interest" description="Disordered" evidence="2">
    <location>
        <begin position="455"/>
        <end position="494"/>
    </location>
</feature>
<accession>A0ABD0XU59</accession>
<dbReference type="PROSITE" id="PS50084">
    <property type="entry name" value="KH_TYPE_1"/>
    <property type="match status" value="1"/>
</dbReference>
<keyword evidence="3" id="KW-1133">Transmembrane helix</keyword>
<dbReference type="InterPro" id="IPR050621">
    <property type="entry name" value="Tudor_domain_containing"/>
</dbReference>
<sequence length="784" mass="86061">MASRLQSILSLAGVLAILGLWWYTSRKKRGLTDKDGPKLDMTSDRERLLCSSSEGRNDAVENGRSHWTDGNERTLRKRFLVEGEPVSDQKYWEAAAELARPQQPEGTAYVPLKSGGQTTESSAEGQPDTPSRSSSKGVSEKDLSLPSREDERVASDCGQASERAGGFGDSPAFNPHALENTTNSSLIKEPVVEVRGDPEGEVGEDKRLDKRSLHFAETRPQTEMAENCHSKGNLPILSVVEDPACESRPQDDTALAPLRHIITCQVASRQQRGSRRSPENNNQFEKCELTESDTLETNRLASGLISEMDQVLKERILLEQMVSSLRSGESSTAPDDSIGHTDNVMPQLLTDLHSTTGRENIICSRVIREDVKWNCSTTRTEKTELAGDSSGSSSGQYEQSSSSEDSSPIVSPPPPRGPAEGLAATSTLLANSQRMDQEAVSGSSVNSIVSEDSYFEHENQHRNSASPLSHLNADQPFEEYNNSDSSSSSNQTPTVWEMEVPKHLVGRLIGKHGRYVSYLKEMSGALVFISTLAYTEDIQICHVEGSKEQVGCAVEMIRKKFKYLDVTNRYAPPNVAGVPSLPITSWLMLPHRVTVEVTVILVASGNYLFLQQHTHPSFHALCSLDQQMALCYSNPGCPALPAPVEVGVICAAQMPEGAWWRAQVMGYHGDTREVELRYVDYGGYDLVKIDSLRQIRSDFVTLLFQGSEVILENVAPLPGEEEFSSAAKSALEDMTRGQAVLAQVTNCHPTGIPLVQIWRREGEELVSVNRALVVNGLCSWVDSP</sequence>
<feature type="compositionally biased region" description="Polar residues" evidence="2">
    <location>
        <begin position="115"/>
        <end position="137"/>
    </location>
</feature>
<evidence type="ECO:0000256" key="2">
    <source>
        <dbReference type="SAM" id="MobiDB-lite"/>
    </source>
</evidence>
<dbReference type="EMBL" id="JAGEUA010000003">
    <property type="protein sequence ID" value="KAL0994197.1"/>
    <property type="molecule type" value="Genomic_DNA"/>
</dbReference>
<feature type="compositionally biased region" description="Low complexity" evidence="2">
    <location>
        <begin position="388"/>
        <end position="407"/>
    </location>
</feature>
<dbReference type="CDD" id="cd22395">
    <property type="entry name" value="KH-I_AKAP1"/>
    <property type="match status" value="1"/>
</dbReference>
<dbReference type="PANTHER" id="PTHR22948:SF65">
    <property type="entry name" value="A-KINASE ANCHORING PROTEIN 1"/>
    <property type="match status" value="1"/>
</dbReference>
<dbReference type="GO" id="GO:0005739">
    <property type="term" value="C:mitochondrion"/>
    <property type="evidence" value="ECO:0007669"/>
    <property type="project" value="UniProtKB-ARBA"/>
</dbReference>
<keyword evidence="1" id="KW-0694">RNA-binding</keyword>
<proteinExistence type="predicted"/>
<dbReference type="InterPro" id="IPR047368">
    <property type="entry name" value="KH-I_AKAP1"/>
</dbReference>
<dbReference type="Pfam" id="PF00567">
    <property type="entry name" value="TUDOR"/>
    <property type="match status" value="1"/>
</dbReference>
<dbReference type="SMART" id="SM00333">
    <property type="entry name" value="TUDOR"/>
    <property type="match status" value="1"/>
</dbReference>
<dbReference type="InterPro" id="IPR036612">
    <property type="entry name" value="KH_dom_type_1_sf"/>
</dbReference>
<name>A0ABD0XU59_UMBPY</name>
<gene>
    <name evidence="5" type="ORF">UPYG_G00119070</name>
</gene>
<dbReference type="SMART" id="SM00322">
    <property type="entry name" value="KH"/>
    <property type="match status" value="1"/>
</dbReference>
<protein>
    <recommendedName>
        <fullName evidence="4">Tudor domain-containing protein</fullName>
    </recommendedName>
</protein>
<feature type="domain" description="Tudor" evidence="4">
    <location>
        <begin position="643"/>
        <end position="702"/>
    </location>
</feature>
<feature type="compositionally biased region" description="Basic and acidic residues" evidence="2">
    <location>
        <begin position="55"/>
        <end position="69"/>
    </location>
</feature>
<feature type="region of interest" description="Disordered" evidence="2">
    <location>
        <begin position="97"/>
        <end position="191"/>
    </location>
</feature>
<feature type="compositionally biased region" description="Basic and acidic residues" evidence="2">
    <location>
        <begin position="138"/>
        <end position="154"/>
    </location>
</feature>
<evidence type="ECO:0000256" key="1">
    <source>
        <dbReference type="PROSITE-ProRule" id="PRU00117"/>
    </source>
</evidence>
<feature type="transmembrane region" description="Helical" evidence="3">
    <location>
        <begin position="7"/>
        <end position="24"/>
    </location>
</feature>
<dbReference type="PROSITE" id="PS50304">
    <property type="entry name" value="TUDOR"/>
    <property type="match status" value="1"/>
</dbReference>
<dbReference type="CDD" id="cd20407">
    <property type="entry name" value="Tudor_AKAP1"/>
    <property type="match status" value="1"/>
</dbReference>
<dbReference type="PANTHER" id="PTHR22948">
    <property type="entry name" value="TUDOR DOMAIN CONTAINING PROTEIN"/>
    <property type="match status" value="1"/>
</dbReference>
<keyword evidence="6" id="KW-1185">Reference proteome</keyword>
<dbReference type="Pfam" id="PF00013">
    <property type="entry name" value="KH_1"/>
    <property type="match status" value="1"/>
</dbReference>
<dbReference type="SUPFAM" id="SSF63748">
    <property type="entry name" value="Tudor/PWWP/MBT"/>
    <property type="match status" value="1"/>
</dbReference>
<feature type="region of interest" description="Disordered" evidence="2">
    <location>
        <begin position="32"/>
        <end position="69"/>
    </location>
</feature>